<feature type="transmembrane region" description="Helical" evidence="2">
    <location>
        <begin position="12"/>
        <end position="41"/>
    </location>
</feature>
<keyword evidence="2" id="KW-0812">Transmembrane</keyword>
<evidence type="ECO:0000259" key="3">
    <source>
        <dbReference type="Pfam" id="PF01882"/>
    </source>
</evidence>
<keyword evidence="2" id="KW-1133">Transmembrane helix</keyword>
<gene>
    <name evidence="4" type="ORF">SAMN06266787_1343</name>
</gene>
<proteinExistence type="predicted"/>
<dbReference type="AlphaFoldDB" id="A0A238Z8Z0"/>
<feature type="domain" description="DUF58" evidence="3">
    <location>
        <begin position="195"/>
        <end position="291"/>
    </location>
</feature>
<evidence type="ECO:0000313" key="5">
    <source>
        <dbReference type="Proteomes" id="UP000198297"/>
    </source>
</evidence>
<dbReference type="Proteomes" id="UP000198297">
    <property type="component" value="Unassembled WGS sequence"/>
</dbReference>
<accession>A0A238Z8Z0</accession>
<feature type="compositionally biased region" description="Polar residues" evidence="1">
    <location>
        <begin position="328"/>
        <end position="339"/>
    </location>
</feature>
<feature type="region of interest" description="Disordered" evidence="1">
    <location>
        <begin position="315"/>
        <end position="347"/>
    </location>
</feature>
<dbReference type="InterPro" id="IPR002881">
    <property type="entry name" value="DUF58"/>
</dbReference>
<name>A0A238Z8Z0_HALEZ</name>
<dbReference type="PANTHER" id="PTHR33608:SF6">
    <property type="entry name" value="BLL2464 PROTEIN"/>
    <property type="match status" value="1"/>
</dbReference>
<dbReference type="EMBL" id="FZNK01000034">
    <property type="protein sequence ID" value="SNR79428.1"/>
    <property type="molecule type" value="Genomic_DNA"/>
</dbReference>
<protein>
    <submittedName>
        <fullName evidence="4">Conserved repeat domain-containing protein</fullName>
    </submittedName>
</protein>
<keyword evidence="2" id="KW-0472">Membrane</keyword>
<evidence type="ECO:0000313" key="4">
    <source>
        <dbReference type="EMBL" id="SNR79428.1"/>
    </source>
</evidence>
<evidence type="ECO:0000256" key="1">
    <source>
        <dbReference type="SAM" id="MobiDB-lite"/>
    </source>
</evidence>
<dbReference type="PANTHER" id="PTHR33608">
    <property type="entry name" value="BLL2464 PROTEIN"/>
    <property type="match status" value="1"/>
</dbReference>
<evidence type="ECO:0000256" key="2">
    <source>
        <dbReference type="SAM" id="Phobius"/>
    </source>
</evidence>
<sequence length="451" mass="47306">MRHTRYRIMRAYAIILVGAGIATGSLSLVLAAAVPLVFALYGALSGSPVVKGNIEVNREISPETPLPGQPVDVTLTVRNTGDTAIPDLRFVDGVPEELGVTEGSPRAGSAIAGGSKLSTTYTLAADRGTYTFDDVAVSARNLNGTRVVGEEIDATGVTDFECRVAVEDIPVQQTTSYTGQLATDSGGPGVEFYATREYRPEDPVKRINWRQYAKTGKLATIDYREQHAAHVVVLTDSRPSTHTAASPTDPTGATLSAYAATIAIEVLINEGHHVSLGALGIADPQTDIEPPAWVSADEGTAFTTHATAVCNAAASSATDRIDNRDHSNSSTTVGPTSTEPHGEAASPPVADGGIDWQRLQSLVPPGAQVMLCTSATDGAIVDLVESLRGDGHEVTVLSPQTAPETVGGRIVALQRSVRLDRLRFLGATVIDWERAEKLPAALARGLDAGVQ</sequence>
<dbReference type="RefSeq" id="WP_089309441.1">
    <property type="nucleotide sequence ID" value="NZ_FZNK01000034.1"/>
</dbReference>
<dbReference type="Pfam" id="PF01882">
    <property type="entry name" value="DUF58"/>
    <property type="match status" value="1"/>
</dbReference>
<reference evidence="5" key="1">
    <citation type="submission" date="2017-06" db="EMBL/GenBank/DDBJ databases">
        <authorList>
            <person name="Varghese N."/>
            <person name="Submissions S."/>
        </authorList>
    </citation>
    <scope>NUCLEOTIDE SEQUENCE [LARGE SCALE GENOMIC DNA]</scope>
    <source>
        <strain evidence="5">DSM 19316</strain>
    </source>
</reference>
<dbReference type="Gene3D" id="2.60.40.10">
    <property type="entry name" value="Immunoglobulins"/>
    <property type="match status" value="1"/>
</dbReference>
<organism evidence="4 5">
    <name type="scientific">Halorubrum ezzemoulense</name>
    <name type="common">Halorubrum chaoviator</name>
    <dbReference type="NCBI Taxonomy" id="337243"/>
    <lineage>
        <taxon>Archaea</taxon>
        <taxon>Methanobacteriati</taxon>
        <taxon>Methanobacteriota</taxon>
        <taxon>Stenosarchaea group</taxon>
        <taxon>Halobacteria</taxon>
        <taxon>Halobacteriales</taxon>
        <taxon>Haloferacaceae</taxon>
        <taxon>Halorubrum</taxon>
    </lineage>
</organism>
<dbReference type="InterPro" id="IPR013783">
    <property type="entry name" value="Ig-like_fold"/>
</dbReference>